<feature type="region of interest" description="Disordered" evidence="1">
    <location>
        <begin position="1"/>
        <end position="70"/>
    </location>
</feature>
<sequence length="273" mass="31544">MATENVTAEEKLDMVDENEEKEVVADAQEPGNEGQAEKEVENERDDMATAKREEKPGSSEMKEADDADRDKVPVKWIRSKRPTSVMKTKLLVKDVVKFIEEMKKKITQEDLNLRVWPHLASCRFELPIDLTRLEDLTPLKYVSQYCRVTDSRRAVYAAKYERHLQQSEGKSVLTSDLREVYEKIYQEPKLADEMLHLRRLLDMDLNEELDVELFTAVSCVMERVIVKSKGLEISQENTKNAFEETDFCALRAKLNGLQVSPSLRSLLEFIRNA</sequence>
<keyword evidence="3" id="KW-1185">Reference proteome</keyword>
<name>A0AAV6U1N2_9ARAC</name>
<dbReference type="Proteomes" id="UP000827092">
    <property type="component" value="Unassembled WGS sequence"/>
</dbReference>
<organism evidence="2 3">
    <name type="scientific">Oedothorax gibbosus</name>
    <dbReference type="NCBI Taxonomy" id="931172"/>
    <lineage>
        <taxon>Eukaryota</taxon>
        <taxon>Metazoa</taxon>
        <taxon>Ecdysozoa</taxon>
        <taxon>Arthropoda</taxon>
        <taxon>Chelicerata</taxon>
        <taxon>Arachnida</taxon>
        <taxon>Araneae</taxon>
        <taxon>Araneomorphae</taxon>
        <taxon>Entelegynae</taxon>
        <taxon>Araneoidea</taxon>
        <taxon>Linyphiidae</taxon>
        <taxon>Erigoninae</taxon>
        <taxon>Oedothorax</taxon>
    </lineage>
</organism>
<comment type="caution">
    <text evidence="2">The sequence shown here is derived from an EMBL/GenBank/DDBJ whole genome shotgun (WGS) entry which is preliminary data.</text>
</comment>
<dbReference type="EMBL" id="JAFNEN010000731">
    <property type="protein sequence ID" value="KAG8177974.1"/>
    <property type="molecule type" value="Genomic_DNA"/>
</dbReference>
<protein>
    <submittedName>
        <fullName evidence="2">Uncharacterized protein</fullName>
    </submittedName>
</protein>
<gene>
    <name evidence="2" type="ORF">JTE90_012660</name>
</gene>
<dbReference type="AlphaFoldDB" id="A0AAV6U1N2"/>
<accession>A0AAV6U1N2</accession>
<dbReference type="PANTHER" id="PTHR36696">
    <property type="entry name" value="AGAP012002-PA"/>
    <property type="match status" value="1"/>
</dbReference>
<dbReference type="PANTHER" id="PTHR36696:SF1">
    <property type="entry name" value="EF-HAND DOMAIN-CONTAINING PROTEIN"/>
    <property type="match status" value="1"/>
</dbReference>
<proteinExistence type="predicted"/>
<evidence type="ECO:0000313" key="3">
    <source>
        <dbReference type="Proteomes" id="UP000827092"/>
    </source>
</evidence>
<reference evidence="2 3" key="1">
    <citation type="journal article" date="2022" name="Nat. Ecol. Evol.">
        <title>A masculinizing supergene underlies an exaggerated male reproductive morph in a spider.</title>
        <authorList>
            <person name="Hendrickx F."/>
            <person name="De Corte Z."/>
            <person name="Sonet G."/>
            <person name="Van Belleghem S.M."/>
            <person name="Kostlbacher S."/>
            <person name="Vangestel C."/>
        </authorList>
    </citation>
    <scope>NUCLEOTIDE SEQUENCE [LARGE SCALE GENOMIC DNA]</scope>
    <source>
        <strain evidence="2">W744_W776</strain>
    </source>
</reference>
<evidence type="ECO:0000256" key="1">
    <source>
        <dbReference type="SAM" id="MobiDB-lite"/>
    </source>
</evidence>
<feature type="compositionally biased region" description="Basic and acidic residues" evidence="1">
    <location>
        <begin position="35"/>
        <end position="70"/>
    </location>
</feature>
<evidence type="ECO:0000313" key="2">
    <source>
        <dbReference type="EMBL" id="KAG8177974.1"/>
    </source>
</evidence>